<evidence type="ECO:0000313" key="2">
    <source>
        <dbReference type="EMBL" id="GAH31140.1"/>
    </source>
</evidence>
<organism evidence="2">
    <name type="scientific">marine sediment metagenome</name>
    <dbReference type="NCBI Taxonomy" id="412755"/>
    <lineage>
        <taxon>unclassified sequences</taxon>
        <taxon>metagenomes</taxon>
        <taxon>ecological metagenomes</taxon>
    </lineage>
</organism>
<dbReference type="EMBL" id="BARU01001459">
    <property type="protein sequence ID" value="GAH31140.1"/>
    <property type="molecule type" value="Genomic_DNA"/>
</dbReference>
<name>X1FF36_9ZZZZ</name>
<accession>X1FF36</accession>
<comment type="caution">
    <text evidence="2">The sequence shown here is derived from an EMBL/GenBank/DDBJ whole genome shotgun (WGS) entry which is preliminary data.</text>
</comment>
<keyword evidence="1" id="KW-0812">Transmembrane</keyword>
<feature type="transmembrane region" description="Helical" evidence="1">
    <location>
        <begin position="162"/>
        <end position="182"/>
    </location>
</feature>
<sequence>MAKWKMNKKSMILMGVFLLIGLAQMGMAKDISDVFCEDIIQIGSNCTMHTPTISCSTYDYNIVNLSDGAYIVKNESLNLINSDFSMYKLNFTNISHAGNYIVRLCDGTTRGIIIEGGVDVDYGIAIIIALMGTSFILALLIYVFRPDDEHNIGVHMSAMRMILFFMCIYTLFAGLGFALNIANDQGLSSNFLSPLRTIFESITIFIWIAAIITVVFFIFDLFWTFKQLGEKG</sequence>
<gene>
    <name evidence="2" type="ORF">S03H2_03828</name>
</gene>
<keyword evidence="1" id="KW-1133">Transmembrane helix</keyword>
<feature type="transmembrane region" description="Helical" evidence="1">
    <location>
        <begin position="122"/>
        <end position="142"/>
    </location>
</feature>
<protein>
    <submittedName>
        <fullName evidence="2">Uncharacterized protein</fullName>
    </submittedName>
</protein>
<evidence type="ECO:0000256" key="1">
    <source>
        <dbReference type="SAM" id="Phobius"/>
    </source>
</evidence>
<proteinExistence type="predicted"/>
<keyword evidence="1" id="KW-0472">Membrane</keyword>
<dbReference type="AlphaFoldDB" id="X1FF36"/>
<reference evidence="2" key="1">
    <citation type="journal article" date="2014" name="Front. Microbiol.">
        <title>High frequency of phylogenetically diverse reductive dehalogenase-homologous genes in deep subseafloor sedimentary metagenomes.</title>
        <authorList>
            <person name="Kawai M."/>
            <person name="Futagami T."/>
            <person name="Toyoda A."/>
            <person name="Takaki Y."/>
            <person name="Nishi S."/>
            <person name="Hori S."/>
            <person name="Arai W."/>
            <person name="Tsubouchi T."/>
            <person name="Morono Y."/>
            <person name="Uchiyama I."/>
            <person name="Ito T."/>
            <person name="Fujiyama A."/>
            <person name="Inagaki F."/>
            <person name="Takami H."/>
        </authorList>
    </citation>
    <scope>NUCLEOTIDE SEQUENCE</scope>
    <source>
        <strain evidence="2">Expedition CK06-06</strain>
    </source>
</reference>
<feature type="transmembrane region" description="Helical" evidence="1">
    <location>
        <begin position="202"/>
        <end position="223"/>
    </location>
</feature>